<accession>A0ABT9PDL7</accession>
<protein>
    <submittedName>
        <fullName evidence="2">Uncharacterized protein</fullName>
    </submittedName>
</protein>
<keyword evidence="3" id="KW-1185">Reference proteome</keyword>
<dbReference type="Proteomes" id="UP001235712">
    <property type="component" value="Unassembled WGS sequence"/>
</dbReference>
<evidence type="ECO:0000313" key="2">
    <source>
        <dbReference type="EMBL" id="MDP9830793.1"/>
    </source>
</evidence>
<sequence length="341" mass="36391">MSVTSQPKPALGTPALSVSVDVAGPVLALGEIRTGLLPHSGPLPSDATADLLTPGPGRPPRRWERPVAHVAAPHSFTGVDCWMPSAVGRRLRGVGTVSTEVRVTGGQVVQAHTRTGLRVAGQKRRLPWSHYLAQPGTVETWGPVRAAELAEAFFAEPAASGGVLDLGGPSVHRLNQIRGSARLDRLQTYRPEQTRLRWVAVPETGTPSVVFTLRSRAVHTLLVRVPPEVMPQADELCLDIALHDWLLSSLLGLIERAGIGRADRSAVVATLAPAVDHLIHAWLPGARLGPVLAELRAEADRVSGLSAQWASAVSRVRDQIALAAVEQAVRQRPRPSRVGEP</sequence>
<name>A0ABT9PDL7_9ACTN</name>
<dbReference type="NCBIfam" id="NF040565">
    <property type="entry name" value="SCO2521_fam"/>
    <property type="match status" value="1"/>
</dbReference>
<evidence type="ECO:0000313" key="3">
    <source>
        <dbReference type="Proteomes" id="UP001235712"/>
    </source>
</evidence>
<feature type="region of interest" description="Disordered" evidence="1">
    <location>
        <begin position="39"/>
        <end position="63"/>
    </location>
</feature>
<evidence type="ECO:0000256" key="1">
    <source>
        <dbReference type="SAM" id="MobiDB-lite"/>
    </source>
</evidence>
<comment type="caution">
    <text evidence="2">The sequence shown here is derived from an EMBL/GenBank/DDBJ whole genome shotgun (WGS) entry which is preliminary data.</text>
</comment>
<organism evidence="2 3">
    <name type="scientific">Kineosporia succinea</name>
    <dbReference type="NCBI Taxonomy" id="84632"/>
    <lineage>
        <taxon>Bacteria</taxon>
        <taxon>Bacillati</taxon>
        <taxon>Actinomycetota</taxon>
        <taxon>Actinomycetes</taxon>
        <taxon>Kineosporiales</taxon>
        <taxon>Kineosporiaceae</taxon>
        <taxon>Kineosporia</taxon>
    </lineage>
</organism>
<dbReference type="RefSeq" id="WP_307249942.1">
    <property type="nucleotide sequence ID" value="NZ_JAUSQZ010000001.1"/>
</dbReference>
<dbReference type="InterPro" id="IPR049749">
    <property type="entry name" value="SCO2521-like"/>
</dbReference>
<dbReference type="EMBL" id="JAUSQZ010000001">
    <property type="protein sequence ID" value="MDP9830793.1"/>
    <property type="molecule type" value="Genomic_DNA"/>
</dbReference>
<reference evidence="2 3" key="1">
    <citation type="submission" date="2023-07" db="EMBL/GenBank/DDBJ databases">
        <title>Sequencing the genomes of 1000 actinobacteria strains.</title>
        <authorList>
            <person name="Klenk H.-P."/>
        </authorList>
    </citation>
    <scope>NUCLEOTIDE SEQUENCE [LARGE SCALE GENOMIC DNA]</scope>
    <source>
        <strain evidence="2 3">DSM 44388</strain>
    </source>
</reference>
<gene>
    <name evidence="2" type="ORF">J2S57_006542</name>
</gene>
<proteinExistence type="predicted"/>